<accession>A0AAE0SM67</accession>
<dbReference type="InterPro" id="IPR043502">
    <property type="entry name" value="DNA/RNA_pol_sf"/>
</dbReference>
<dbReference type="Gene3D" id="3.10.10.10">
    <property type="entry name" value="HIV Type 1 Reverse Transcriptase, subunit A, domain 1"/>
    <property type="match status" value="1"/>
</dbReference>
<reference evidence="2" key="2">
    <citation type="journal article" date="2021" name="Genome Biol. Evol.">
        <title>Developing a high-quality reference genome for a parasitic bivalve with doubly uniparental inheritance (Bivalvia: Unionida).</title>
        <authorList>
            <person name="Smith C.H."/>
        </authorList>
    </citation>
    <scope>NUCLEOTIDE SEQUENCE</scope>
    <source>
        <strain evidence="2">CHS0354</strain>
        <tissue evidence="2">Mantle</tissue>
    </source>
</reference>
<dbReference type="InterPro" id="IPR043128">
    <property type="entry name" value="Rev_trsase/Diguanyl_cyclase"/>
</dbReference>
<feature type="domain" description="Reverse transcriptase/retrotransposon-derived protein RNase H-like" evidence="1">
    <location>
        <begin position="54"/>
        <end position="102"/>
    </location>
</feature>
<name>A0AAE0SM67_9BIVA</name>
<reference evidence="2" key="3">
    <citation type="submission" date="2023-05" db="EMBL/GenBank/DDBJ databases">
        <authorList>
            <person name="Smith C.H."/>
        </authorList>
    </citation>
    <scope>NUCLEOTIDE SEQUENCE</scope>
    <source>
        <strain evidence="2">CHS0354</strain>
        <tissue evidence="2">Mantle</tissue>
    </source>
</reference>
<evidence type="ECO:0000259" key="1">
    <source>
        <dbReference type="Pfam" id="PF17919"/>
    </source>
</evidence>
<dbReference type="Gene3D" id="3.30.70.270">
    <property type="match status" value="1"/>
</dbReference>
<dbReference type="AlphaFoldDB" id="A0AAE0SM67"/>
<dbReference type="SUPFAM" id="SSF56672">
    <property type="entry name" value="DNA/RNA polymerases"/>
    <property type="match status" value="1"/>
</dbReference>
<proteinExistence type="predicted"/>
<dbReference type="EMBL" id="JAEAOA010000805">
    <property type="protein sequence ID" value="KAK3594637.1"/>
    <property type="molecule type" value="Genomic_DNA"/>
</dbReference>
<gene>
    <name evidence="2" type="ORF">CHS0354_013269</name>
</gene>
<reference evidence="2" key="1">
    <citation type="journal article" date="2021" name="Genome Biol. Evol.">
        <title>A High-Quality Reference Genome for a Parasitic Bivalve with Doubly Uniparental Inheritance (Bivalvia: Unionida).</title>
        <authorList>
            <person name="Smith C.H."/>
        </authorList>
    </citation>
    <scope>NUCLEOTIDE SEQUENCE</scope>
    <source>
        <strain evidence="2">CHS0354</strain>
    </source>
</reference>
<organism evidence="2 3">
    <name type="scientific">Potamilus streckersoni</name>
    <dbReference type="NCBI Taxonomy" id="2493646"/>
    <lineage>
        <taxon>Eukaryota</taxon>
        <taxon>Metazoa</taxon>
        <taxon>Spiralia</taxon>
        <taxon>Lophotrochozoa</taxon>
        <taxon>Mollusca</taxon>
        <taxon>Bivalvia</taxon>
        <taxon>Autobranchia</taxon>
        <taxon>Heteroconchia</taxon>
        <taxon>Palaeoheterodonta</taxon>
        <taxon>Unionida</taxon>
        <taxon>Unionoidea</taxon>
        <taxon>Unionidae</taxon>
        <taxon>Ambleminae</taxon>
        <taxon>Lampsilini</taxon>
        <taxon>Potamilus</taxon>
    </lineage>
</organism>
<dbReference type="Pfam" id="PF17919">
    <property type="entry name" value="RT_RNaseH_2"/>
    <property type="match status" value="1"/>
</dbReference>
<dbReference type="Proteomes" id="UP001195483">
    <property type="component" value="Unassembled WGS sequence"/>
</dbReference>
<keyword evidence="3" id="KW-1185">Reference proteome</keyword>
<comment type="caution">
    <text evidence="2">The sequence shown here is derived from an EMBL/GenBank/DDBJ whole genome shotgun (WGS) entry which is preliminary data.</text>
</comment>
<evidence type="ECO:0000313" key="3">
    <source>
        <dbReference type="Proteomes" id="UP001195483"/>
    </source>
</evidence>
<dbReference type="InterPro" id="IPR041577">
    <property type="entry name" value="RT_RNaseH_2"/>
</dbReference>
<sequence length="234" mass="26572">MTIKISYVLGYHKIELDESHKERTSFIVGPQSLYKSERLPIGFHNAPAIYHRLLEDDLSSPSILGYNDTWQTLELCTDASQHGYGAILYQIQNAIKRLISFAIRAKMVGCSAPYSFDILYRPGSRNSDADGLSRLPCVESRRSTKETLHALCNLTSDQPFIESLDLSADFIDDIDSGSGIFALTDRDWRVSQSKDHVISEWIKYEQVKGKPNRQPLPTLRNHLALFQTFDKLSM</sequence>
<evidence type="ECO:0000313" key="2">
    <source>
        <dbReference type="EMBL" id="KAK3594637.1"/>
    </source>
</evidence>
<protein>
    <recommendedName>
        <fullName evidence="1">Reverse transcriptase/retrotransposon-derived protein RNase H-like domain-containing protein</fullName>
    </recommendedName>
</protein>